<keyword evidence="2" id="KW-0472">Membrane</keyword>
<organism evidence="3 4">
    <name type="scientific">Actinocrinis puniceicyclus</name>
    <dbReference type="NCBI Taxonomy" id="977794"/>
    <lineage>
        <taxon>Bacteria</taxon>
        <taxon>Bacillati</taxon>
        <taxon>Actinomycetota</taxon>
        <taxon>Actinomycetes</taxon>
        <taxon>Catenulisporales</taxon>
        <taxon>Actinospicaceae</taxon>
        <taxon>Actinocrinis</taxon>
    </lineage>
</organism>
<keyword evidence="2" id="KW-1133">Transmembrane helix</keyword>
<gene>
    <name evidence="3" type="ORF">KGA66_28245</name>
</gene>
<feature type="transmembrane region" description="Helical" evidence="2">
    <location>
        <begin position="26"/>
        <end position="47"/>
    </location>
</feature>
<keyword evidence="2" id="KW-0812">Transmembrane</keyword>
<evidence type="ECO:0000313" key="3">
    <source>
        <dbReference type="EMBL" id="MBS2966957.1"/>
    </source>
</evidence>
<evidence type="ECO:0000313" key="4">
    <source>
        <dbReference type="Proteomes" id="UP000677913"/>
    </source>
</evidence>
<dbReference type="Proteomes" id="UP000677913">
    <property type="component" value="Unassembled WGS sequence"/>
</dbReference>
<feature type="compositionally biased region" description="Basic and acidic residues" evidence="1">
    <location>
        <begin position="1"/>
        <end position="20"/>
    </location>
</feature>
<comment type="caution">
    <text evidence="3">The sequence shown here is derived from an EMBL/GenBank/DDBJ whole genome shotgun (WGS) entry which is preliminary data.</text>
</comment>
<dbReference type="EMBL" id="JAGSXH010000236">
    <property type="protein sequence ID" value="MBS2966957.1"/>
    <property type="molecule type" value="Genomic_DNA"/>
</dbReference>
<sequence length="72" mass="7234">MDIDSGADHSVMRPRRETSGRRRLRAGLAAGTVVCVAAATGAVVLTAGTANAASTLRAAAEADGRYFGMAVG</sequence>
<accession>A0A8J7WUZ5</accession>
<feature type="region of interest" description="Disordered" evidence="1">
    <location>
        <begin position="1"/>
        <end position="22"/>
    </location>
</feature>
<name>A0A8J7WUZ5_9ACTN</name>
<evidence type="ECO:0000256" key="2">
    <source>
        <dbReference type="SAM" id="Phobius"/>
    </source>
</evidence>
<keyword evidence="4" id="KW-1185">Reference proteome</keyword>
<proteinExistence type="predicted"/>
<dbReference type="AlphaFoldDB" id="A0A8J7WUZ5"/>
<reference evidence="3" key="1">
    <citation type="submission" date="2021-04" db="EMBL/GenBank/DDBJ databases">
        <title>Genome based classification of Actinospica acidithermotolerans sp. nov., an actinobacterium isolated from an Indonesian hot spring.</title>
        <authorList>
            <person name="Kusuma A.B."/>
            <person name="Putra K.E."/>
            <person name="Nafisah S."/>
            <person name="Loh J."/>
            <person name="Nouioui I."/>
            <person name="Goodfellow M."/>
        </authorList>
    </citation>
    <scope>NUCLEOTIDE SEQUENCE</scope>
    <source>
        <strain evidence="3">DSM 45618</strain>
    </source>
</reference>
<protein>
    <submittedName>
        <fullName evidence="3">Uncharacterized protein</fullName>
    </submittedName>
</protein>
<evidence type="ECO:0000256" key="1">
    <source>
        <dbReference type="SAM" id="MobiDB-lite"/>
    </source>
</evidence>
<feature type="non-terminal residue" evidence="3">
    <location>
        <position position="72"/>
    </location>
</feature>